<dbReference type="InterPro" id="IPR046342">
    <property type="entry name" value="CBS_dom_sf"/>
</dbReference>
<dbReference type="SUPFAM" id="SSF53686">
    <property type="entry name" value="Tryptophan synthase beta subunit-like PLP-dependent enzymes"/>
    <property type="match status" value="1"/>
</dbReference>
<dbReference type="PANTHER" id="PTHR10314">
    <property type="entry name" value="CYSTATHIONINE BETA-SYNTHASE"/>
    <property type="match status" value="1"/>
</dbReference>
<dbReference type="STRING" id="286115.A0A507DF08"/>
<evidence type="ECO:0000313" key="5">
    <source>
        <dbReference type="Proteomes" id="UP000317494"/>
    </source>
</evidence>
<keyword evidence="1" id="KW-0129">CBS domain</keyword>
<dbReference type="InterPro" id="IPR001926">
    <property type="entry name" value="TrpB-like_PALP"/>
</dbReference>
<dbReference type="AlphaFoldDB" id="A0A507DF08"/>
<organism evidence="3 6">
    <name type="scientific">Synchytrium endobioticum</name>
    <dbReference type="NCBI Taxonomy" id="286115"/>
    <lineage>
        <taxon>Eukaryota</taxon>
        <taxon>Fungi</taxon>
        <taxon>Fungi incertae sedis</taxon>
        <taxon>Chytridiomycota</taxon>
        <taxon>Chytridiomycota incertae sedis</taxon>
        <taxon>Chytridiomycetes</taxon>
        <taxon>Synchytriales</taxon>
        <taxon>Synchytriaceae</taxon>
        <taxon>Synchytrium</taxon>
    </lineage>
</organism>
<dbReference type="Gene3D" id="3.40.50.1100">
    <property type="match status" value="3"/>
</dbReference>
<accession>A0A507DF08</accession>
<dbReference type="Pfam" id="PF00571">
    <property type="entry name" value="CBS"/>
    <property type="match status" value="1"/>
</dbReference>
<evidence type="ECO:0000256" key="1">
    <source>
        <dbReference type="PROSITE-ProRule" id="PRU00703"/>
    </source>
</evidence>
<keyword evidence="5" id="KW-1185">Reference proteome</keyword>
<comment type="caution">
    <text evidence="3">The sequence shown here is derived from an EMBL/GenBank/DDBJ whole genome shotgun (WGS) entry which is preliminary data.</text>
</comment>
<dbReference type="Proteomes" id="UP000317494">
    <property type="component" value="Unassembled WGS sequence"/>
</dbReference>
<gene>
    <name evidence="3" type="ORF">SeLEV6574_g01085</name>
    <name evidence="4" type="ORF">SeMB42_g00154</name>
</gene>
<dbReference type="Proteomes" id="UP000320475">
    <property type="component" value="Unassembled WGS sequence"/>
</dbReference>
<dbReference type="InterPro" id="IPR036052">
    <property type="entry name" value="TrpB-like_PALP_sf"/>
</dbReference>
<dbReference type="PROSITE" id="PS51371">
    <property type="entry name" value="CBS"/>
    <property type="match status" value="1"/>
</dbReference>
<dbReference type="InterPro" id="IPR050214">
    <property type="entry name" value="Cys_Synth/Cystath_Beta-Synth"/>
</dbReference>
<evidence type="ECO:0000313" key="6">
    <source>
        <dbReference type="Proteomes" id="UP000320475"/>
    </source>
</evidence>
<evidence type="ECO:0000313" key="3">
    <source>
        <dbReference type="EMBL" id="TPX50144.1"/>
    </source>
</evidence>
<evidence type="ECO:0000313" key="4">
    <source>
        <dbReference type="EMBL" id="TPX54635.1"/>
    </source>
</evidence>
<dbReference type="SUPFAM" id="SSF54631">
    <property type="entry name" value="CBS-domain pair"/>
    <property type="match status" value="1"/>
</dbReference>
<feature type="domain" description="CBS" evidence="2">
    <location>
        <begin position="297"/>
        <end position="355"/>
    </location>
</feature>
<dbReference type="VEuPathDB" id="FungiDB:SeMB42_g00154"/>
<reference evidence="5 6" key="1">
    <citation type="journal article" date="2019" name="Sci. Rep.">
        <title>Comparative genomics of chytrid fungi reveal insights into the obligate biotrophic and pathogenic lifestyle of Synchytrium endobioticum.</title>
        <authorList>
            <person name="van de Vossenberg B.T.L.H."/>
            <person name="Warris S."/>
            <person name="Nguyen H.D.T."/>
            <person name="van Gent-Pelzer M.P.E."/>
            <person name="Joly D.L."/>
            <person name="van de Geest H.C."/>
            <person name="Bonants P.J.M."/>
            <person name="Smith D.S."/>
            <person name="Levesque C.A."/>
            <person name="van der Lee T.A.J."/>
        </authorList>
    </citation>
    <scope>NUCLEOTIDE SEQUENCE [LARGE SCALE GENOMIC DNA]</scope>
    <source>
        <strain evidence="3 6">LEV6574</strain>
        <strain evidence="4 5">MB42</strain>
    </source>
</reference>
<dbReference type="OrthoDB" id="2536440at2759"/>
<protein>
    <recommendedName>
        <fullName evidence="2">CBS domain-containing protein</fullName>
    </recommendedName>
</protein>
<dbReference type="EMBL" id="QEAM01000022">
    <property type="protein sequence ID" value="TPX50144.1"/>
    <property type="molecule type" value="Genomic_DNA"/>
</dbReference>
<evidence type="ECO:0000259" key="2">
    <source>
        <dbReference type="PROSITE" id="PS51371"/>
    </source>
</evidence>
<name>A0A507DF08_9FUNG</name>
<dbReference type="InterPro" id="IPR000644">
    <property type="entry name" value="CBS_dom"/>
</dbReference>
<proteinExistence type="predicted"/>
<dbReference type="Pfam" id="PF00291">
    <property type="entry name" value="PALP"/>
    <property type="match status" value="1"/>
</dbReference>
<dbReference type="EMBL" id="QEAN01000003">
    <property type="protein sequence ID" value="TPX54635.1"/>
    <property type="molecule type" value="Genomic_DNA"/>
</dbReference>
<sequence length="423" mass="46457">MHAPIVELRAASSSERQICAKLEYINESGTLKERIASKLLQTMNIPAGSIIVVGSSGNFALSVARLAAGRFKVMACLPERRIFVDKVKLLKALGAEIIRTPLSVHPDAPEHPRTMAKTIARATPQAVLIDEYQSEDILSSVFDEILLEIHQANMGQIDAIVVSAREIVNVQLFEKVVSRRYPNVQVIAAISITDTPKQSDSTGFRVHERDAYSTARRLISQEGLLAGISSGLVVAAALKLSQKRILTILDEAASNYASTLLNDDFLLEQNLLDDGMLASMRTNAVEKYRGASVEDLQLPAAVSIMETQSIAEARDIMIQRDFSYMPVISSKRKMVGFVSLGSIEAHLAARDINKSQSVSTVAFRTKREKEFKLITPSTPLVELDSFFVSHPAAFVTDEEGMFPLAVCTKFDLINFLSRRGSMS</sequence>
<dbReference type="Gene3D" id="3.10.580.10">
    <property type="entry name" value="CBS-domain"/>
    <property type="match status" value="1"/>
</dbReference>